<gene>
    <name evidence="1" type="ORF">HNQ51_003141</name>
</gene>
<organism evidence="1 2">
    <name type="scientific">Inhella inkyongensis</name>
    <dbReference type="NCBI Taxonomy" id="392593"/>
    <lineage>
        <taxon>Bacteria</taxon>
        <taxon>Pseudomonadati</taxon>
        <taxon>Pseudomonadota</taxon>
        <taxon>Betaproteobacteria</taxon>
        <taxon>Burkholderiales</taxon>
        <taxon>Sphaerotilaceae</taxon>
        <taxon>Inhella</taxon>
    </lineage>
</organism>
<reference evidence="1 2" key="1">
    <citation type="submission" date="2020-08" db="EMBL/GenBank/DDBJ databases">
        <title>Genomic Encyclopedia of Type Strains, Phase IV (KMG-IV): sequencing the most valuable type-strain genomes for metagenomic binning, comparative biology and taxonomic classification.</title>
        <authorList>
            <person name="Goeker M."/>
        </authorList>
    </citation>
    <scope>NUCLEOTIDE SEQUENCE [LARGE SCALE GENOMIC DNA]</scope>
    <source>
        <strain evidence="1 2">DSM 23958</strain>
    </source>
</reference>
<protein>
    <submittedName>
        <fullName evidence="1">Uncharacterized protein</fullName>
    </submittedName>
</protein>
<keyword evidence="2" id="KW-1185">Reference proteome</keyword>
<evidence type="ECO:0000313" key="1">
    <source>
        <dbReference type="EMBL" id="MBB5205814.1"/>
    </source>
</evidence>
<comment type="caution">
    <text evidence="1">The sequence shown here is derived from an EMBL/GenBank/DDBJ whole genome shotgun (WGS) entry which is preliminary data.</text>
</comment>
<dbReference type="RefSeq" id="WP_138855326.1">
    <property type="nucleotide sequence ID" value="NZ_CP040709.1"/>
</dbReference>
<accession>A0A840SAJ9</accession>
<name>A0A840SAJ9_9BURK</name>
<evidence type="ECO:0000313" key="2">
    <source>
        <dbReference type="Proteomes" id="UP000554837"/>
    </source>
</evidence>
<dbReference type="OrthoDB" id="9169842at2"/>
<dbReference type="AlphaFoldDB" id="A0A840SAJ9"/>
<proteinExistence type="predicted"/>
<sequence>MIKAFNTRPVLDAVGESLTLITMVGLTFASAATLAMPAPQHEAATEAVVHQLPRVEIVAQRTVVHVLPTVIVTAKRSSE</sequence>
<dbReference type="Proteomes" id="UP000554837">
    <property type="component" value="Unassembled WGS sequence"/>
</dbReference>
<dbReference type="EMBL" id="JACHHO010000005">
    <property type="protein sequence ID" value="MBB5205814.1"/>
    <property type="molecule type" value="Genomic_DNA"/>
</dbReference>